<dbReference type="EMBL" id="JQAR01000018">
    <property type="protein sequence ID" value="KRN27770.1"/>
    <property type="molecule type" value="Genomic_DNA"/>
</dbReference>
<comment type="caution">
    <text evidence="1">The sequence shown here is derived from an EMBL/GenBank/DDBJ whole genome shotgun (WGS) entry which is preliminary data.</text>
</comment>
<dbReference type="SUPFAM" id="SSF142913">
    <property type="entry name" value="YktB/PF0168-like"/>
    <property type="match status" value="1"/>
</dbReference>
<accession>A0A0R2FRP1</accession>
<proteinExistence type="predicted"/>
<evidence type="ECO:0000313" key="1">
    <source>
        <dbReference type="EMBL" id="KRN27770.1"/>
    </source>
</evidence>
<name>A0A0R2FRP1_9LACO</name>
<evidence type="ECO:0000313" key="2">
    <source>
        <dbReference type="Proteomes" id="UP000051727"/>
    </source>
</evidence>
<dbReference type="InterPro" id="IPR009403">
    <property type="entry name" value="UPF0637"/>
</dbReference>
<reference evidence="1 2" key="1">
    <citation type="journal article" date="2015" name="Genome Announc.">
        <title>Expanding the biotechnology potential of lactobacilli through comparative genomics of 213 strains and associated genera.</title>
        <authorList>
            <person name="Sun Z."/>
            <person name="Harris H.M."/>
            <person name="McCann A."/>
            <person name="Guo C."/>
            <person name="Argimon S."/>
            <person name="Zhang W."/>
            <person name="Yang X."/>
            <person name="Jeffery I.B."/>
            <person name="Cooney J.C."/>
            <person name="Kagawa T.F."/>
            <person name="Liu W."/>
            <person name="Song Y."/>
            <person name="Salvetti E."/>
            <person name="Wrobel A."/>
            <person name="Rasinkangas P."/>
            <person name="Parkhill J."/>
            <person name="Rea M.C."/>
            <person name="O'Sullivan O."/>
            <person name="Ritari J."/>
            <person name="Douillard F.P."/>
            <person name="Paul Ross R."/>
            <person name="Yang R."/>
            <person name="Briner A.E."/>
            <person name="Felis G.E."/>
            <person name="de Vos W.M."/>
            <person name="Barrangou R."/>
            <person name="Klaenhammer T.R."/>
            <person name="Caufield P.W."/>
            <person name="Cui Y."/>
            <person name="Zhang H."/>
            <person name="O'Toole P.W."/>
        </authorList>
    </citation>
    <scope>NUCLEOTIDE SEQUENCE [LARGE SCALE GENOMIC DNA]</scope>
    <source>
        <strain evidence="1 2">ATCC 27304</strain>
    </source>
</reference>
<sequence length="204" mass="23898">MISENVFDVFLVQGLDERMHAIRETVQPEFKLLGDKLVPFFELKCGKEFYAHVAQHRRRTKYAPEITWCAFSQQQRGYKMEPHFQIAVNKDYLALWLSFIDNPKGEEKMAAVFIDNPEKIVTIPADFDVSLDHTKTKSEKIANTDMIEALKRWKNVKKGEFQIGKIFPKEYFSKHSNEEFLTEVHDVFEQLIPIYQTAMSVVQC</sequence>
<dbReference type="PATRIC" id="fig|1618.3.peg.664"/>
<protein>
    <submittedName>
        <fullName evidence="1">Uncharacterized protein</fullName>
    </submittedName>
</protein>
<dbReference type="PIRSF" id="PIRSF021332">
    <property type="entry name" value="DUF1054"/>
    <property type="match status" value="1"/>
</dbReference>
<dbReference type="InterPro" id="IPR053707">
    <property type="entry name" value="UPF0637_domain_sf"/>
</dbReference>
<dbReference type="Proteomes" id="UP000051727">
    <property type="component" value="Unassembled WGS sequence"/>
</dbReference>
<dbReference type="STRING" id="1618.IV36_GL000662"/>
<dbReference type="Gene3D" id="3.30.930.20">
    <property type="entry name" value="Protein of unknown function DUF1054"/>
    <property type="match status" value="1"/>
</dbReference>
<gene>
    <name evidence="1" type="ORF">IV36_GL000662</name>
</gene>
<dbReference type="AlphaFoldDB" id="A0A0R2FRP1"/>
<dbReference type="Pfam" id="PF06335">
    <property type="entry name" value="DUF1054"/>
    <property type="match status" value="1"/>
</dbReference>
<dbReference type="RefSeq" id="WP_056991635.1">
    <property type="nucleotide sequence ID" value="NZ_JBDNJW010000042.1"/>
</dbReference>
<organism evidence="1 2">
    <name type="scientific">Liquorilactobacillus mali</name>
    <dbReference type="NCBI Taxonomy" id="1618"/>
    <lineage>
        <taxon>Bacteria</taxon>
        <taxon>Bacillati</taxon>
        <taxon>Bacillota</taxon>
        <taxon>Bacilli</taxon>
        <taxon>Lactobacillales</taxon>
        <taxon>Lactobacillaceae</taxon>
        <taxon>Liquorilactobacillus</taxon>
    </lineage>
</organism>
<dbReference type="OrthoDB" id="9812818at2"/>